<dbReference type="SUPFAM" id="SSF52096">
    <property type="entry name" value="ClpP/crotonase"/>
    <property type="match status" value="1"/>
</dbReference>
<dbReference type="GO" id="GO:0030288">
    <property type="term" value="C:outer membrane-bounded periplasmic space"/>
    <property type="evidence" value="ECO:0007669"/>
    <property type="project" value="TreeGrafter"/>
</dbReference>
<reference evidence="4" key="1">
    <citation type="submission" date="2016-10" db="EMBL/GenBank/DDBJ databases">
        <authorList>
            <person name="Varghese N."/>
            <person name="Submissions S."/>
        </authorList>
    </citation>
    <scope>NUCLEOTIDE SEQUENCE [LARGE SCALE GENOMIC DNA]</scope>
    <source>
        <strain evidence="4">DSM 24740</strain>
    </source>
</reference>
<feature type="domain" description="Tail specific protease" evidence="2">
    <location>
        <begin position="223"/>
        <end position="452"/>
    </location>
</feature>
<dbReference type="GO" id="GO:0006508">
    <property type="term" value="P:proteolysis"/>
    <property type="evidence" value="ECO:0007669"/>
    <property type="project" value="InterPro"/>
</dbReference>
<sequence length="484" mass="54837">MKALFLLLFTFPLLLAGQDSLAQHEAFSLLTQLHDTIVYHHPIGYEAGTREKMKSALERVKTELRAQFANQRGDSMAVPDFIYHASALQTVSGCGHLQLRPVLDTATLAAQRRHFRRMGVYPVGDGSRYVLADSVRTTANELLGRGTEVVLFEKEPIRSLVSRLSAFQGLNDLGYDRATHYKLGTSLWAYYQNYYGYRDSLQFTIVDPDTKEQRMVWMDTRVKFKQSKPLPKKERYKAYFNLRKSEDSSAWILAVRSFSGNAFEHVNEAKLFRETFRTIQESGIDKLILDLRGNGGGSLELANKFCRYLARQDYQFTEDMYSQTPTAPGIGLFNKMGYYLVGGVRKKGDHFEQPRKTRVFSPRKNAFGGDLVIIVNEQSFSATVMLAHVLKETGSATVIGAKTGGSRKYTYGGKIRGYLIGERIKFRVTIPNWRFEQYRSGEGTFTPDEIVLLDPESLRAGEDVRMERALEILGVKDSGGQVVR</sequence>
<feature type="chain" id="PRO_5011486318" evidence="1">
    <location>
        <begin position="23"/>
        <end position="484"/>
    </location>
</feature>
<protein>
    <submittedName>
        <fullName evidence="3">Peptidase family S41</fullName>
    </submittedName>
</protein>
<gene>
    <name evidence="3" type="ORF">SAMN05444359_13230</name>
</gene>
<dbReference type="EMBL" id="FOFB01000032">
    <property type="protein sequence ID" value="SER28362.1"/>
    <property type="molecule type" value="Genomic_DNA"/>
</dbReference>
<dbReference type="InterPro" id="IPR005151">
    <property type="entry name" value="Tail-specific_protease"/>
</dbReference>
<dbReference type="Proteomes" id="UP000199021">
    <property type="component" value="Unassembled WGS sequence"/>
</dbReference>
<evidence type="ECO:0000256" key="1">
    <source>
        <dbReference type="SAM" id="SignalP"/>
    </source>
</evidence>
<keyword evidence="1" id="KW-0732">Signal</keyword>
<keyword evidence="4" id="KW-1185">Reference proteome</keyword>
<dbReference type="GO" id="GO:0007165">
    <property type="term" value="P:signal transduction"/>
    <property type="evidence" value="ECO:0007669"/>
    <property type="project" value="TreeGrafter"/>
</dbReference>
<evidence type="ECO:0000313" key="3">
    <source>
        <dbReference type="EMBL" id="SER28362.1"/>
    </source>
</evidence>
<accession>A0A1H9MXE7</accession>
<dbReference type="RefSeq" id="WP_090172605.1">
    <property type="nucleotide sequence ID" value="NZ_FOFB01000032.1"/>
</dbReference>
<dbReference type="PANTHER" id="PTHR32060:SF30">
    <property type="entry name" value="CARBOXY-TERMINAL PROCESSING PROTEASE CTPA"/>
    <property type="match status" value="1"/>
</dbReference>
<dbReference type="InterPro" id="IPR029045">
    <property type="entry name" value="ClpP/crotonase-like_dom_sf"/>
</dbReference>
<evidence type="ECO:0000259" key="2">
    <source>
        <dbReference type="SMART" id="SM00245"/>
    </source>
</evidence>
<dbReference type="Gene3D" id="3.90.226.10">
    <property type="entry name" value="2-enoyl-CoA Hydratase, Chain A, domain 1"/>
    <property type="match status" value="1"/>
</dbReference>
<evidence type="ECO:0000313" key="4">
    <source>
        <dbReference type="Proteomes" id="UP000199021"/>
    </source>
</evidence>
<dbReference type="PANTHER" id="PTHR32060">
    <property type="entry name" value="TAIL-SPECIFIC PROTEASE"/>
    <property type="match status" value="1"/>
</dbReference>
<dbReference type="GO" id="GO:0008236">
    <property type="term" value="F:serine-type peptidase activity"/>
    <property type="evidence" value="ECO:0007669"/>
    <property type="project" value="InterPro"/>
</dbReference>
<dbReference type="Pfam" id="PF03572">
    <property type="entry name" value="Peptidase_S41"/>
    <property type="match status" value="1"/>
</dbReference>
<dbReference type="GO" id="GO:0004175">
    <property type="term" value="F:endopeptidase activity"/>
    <property type="evidence" value="ECO:0007669"/>
    <property type="project" value="TreeGrafter"/>
</dbReference>
<dbReference type="AlphaFoldDB" id="A0A1H9MXE7"/>
<name>A0A1H9MXE7_9BACT</name>
<feature type="signal peptide" evidence="1">
    <location>
        <begin position="1"/>
        <end position="22"/>
    </location>
</feature>
<dbReference type="SMART" id="SM00245">
    <property type="entry name" value="TSPc"/>
    <property type="match status" value="1"/>
</dbReference>
<dbReference type="STRING" id="478744.SAMN05444359_13230"/>
<proteinExistence type="predicted"/>
<dbReference type="OrthoDB" id="5480566at2"/>
<organism evidence="3 4">
    <name type="scientific">Neolewinella agarilytica</name>
    <dbReference type="NCBI Taxonomy" id="478744"/>
    <lineage>
        <taxon>Bacteria</taxon>
        <taxon>Pseudomonadati</taxon>
        <taxon>Bacteroidota</taxon>
        <taxon>Saprospiria</taxon>
        <taxon>Saprospirales</taxon>
        <taxon>Lewinellaceae</taxon>
        <taxon>Neolewinella</taxon>
    </lineage>
</organism>
<dbReference type="InParanoid" id="A0A1H9MXE7"/>